<reference evidence="1" key="1">
    <citation type="submission" date="2021-12" db="EMBL/GenBank/DDBJ databases">
        <authorList>
            <person name="King R."/>
        </authorList>
    </citation>
    <scope>NUCLEOTIDE SEQUENCE</scope>
</reference>
<protein>
    <recommendedName>
        <fullName evidence="3">AAA-ATPase-like domain-containing protein</fullName>
    </recommendedName>
</protein>
<sequence length="399" mass="46169">MMAVQFLNASTEIIKGKTRHHSRRETAVYSLFQGTKIFSMKNFFNEHFQKHAVIYIDLAPLSCTTEAYYRNKPIFDQDFHEKFKLVIKNMYSYYPSLRYHEEMKASEVKSFEKYLQDGMNDEATPSKFWKSASFLKKLLQKCLKKDVIVIVDSYDALCKPCMIQHKSKIQIPYVASFMIEFSRVIILDRKTTVLYLGTFNTAELMLGAPSKFKNPQTQVYTIQHTAFSSDERIAKYFGLTKQEVADILTKYSMPDHLSLVNDLLNGHAVLNSSLTLFNTRSVLSYIQNRNATTSAFTSPITSEILQVYQKLFLNPQISEVLMQCIFKDKAEVMISPQVLLCFESFLRFKYLLHNNKASINKTAKSEDILTSIRIFQYLGLISIIDERADLSVYRSVKSH</sequence>
<dbReference type="PANTHER" id="PTHR34825">
    <property type="entry name" value="CONSERVED PROTEIN, WITH A WEAK D-GALACTARATE DEHYDRATASE/ALTRONATE HYDROLASE DOMAIN"/>
    <property type="match status" value="1"/>
</dbReference>
<evidence type="ECO:0000313" key="2">
    <source>
        <dbReference type="Proteomes" id="UP001152759"/>
    </source>
</evidence>
<dbReference type="Proteomes" id="UP001152759">
    <property type="component" value="Chromosome 8"/>
</dbReference>
<gene>
    <name evidence="1" type="ORF">BEMITA_LOCUS12454</name>
</gene>
<name>A0A9P0AMT2_BEMTA</name>
<evidence type="ECO:0000313" key="1">
    <source>
        <dbReference type="EMBL" id="CAH0394119.1"/>
    </source>
</evidence>
<dbReference type="PANTHER" id="PTHR34825:SF1">
    <property type="entry name" value="AAA-ATPASE-LIKE DOMAIN-CONTAINING PROTEIN"/>
    <property type="match status" value="1"/>
</dbReference>
<keyword evidence="2" id="KW-1185">Reference proteome</keyword>
<accession>A0A9P0AMT2</accession>
<dbReference type="AlphaFoldDB" id="A0A9P0AMT2"/>
<dbReference type="EMBL" id="OU963869">
    <property type="protein sequence ID" value="CAH0394119.1"/>
    <property type="molecule type" value="Genomic_DNA"/>
</dbReference>
<evidence type="ECO:0008006" key="3">
    <source>
        <dbReference type="Google" id="ProtNLM"/>
    </source>
</evidence>
<organism evidence="1 2">
    <name type="scientific">Bemisia tabaci</name>
    <name type="common">Sweetpotato whitefly</name>
    <name type="synonym">Aleurodes tabaci</name>
    <dbReference type="NCBI Taxonomy" id="7038"/>
    <lineage>
        <taxon>Eukaryota</taxon>
        <taxon>Metazoa</taxon>
        <taxon>Ecdysozoa</taxon>
        <taxon>Arthropoda</taxon>
        <taxon>Hexapoda</taxon>
        <taxon>Insecta</taxon>
        <taxon>Pterygota</taxon>
        <taxon>Neoptera</taxon>
        <taxon>Paraneoptera</taxon>
        <taxon>Hemiptera</taxon>
        <taxon>Sternorrhyncha</taxon>
        <taxon>Aleyrodoidea</taxon>
        <taxon>Aleyrodidae</taxon>
        <taxon>Aleyrodinae</taxon>
        <taxon>Bemisia</taxon>
    </lineage>
</organism>
<proteinExistence type="predicted"/>